<proteinExistence type="predicted"/>
<sequence length="306" mass="32993">MHGSERIMRTAKLRMDTLSNKLKSETNASKTPPSPAEAYAYKIRPPCAKGSSPPACVRVQKAANGRAPHRRVIHSAQCAHNLAHTSPFIELFHGTVTKFGERIPNCRIPHPHPQPVARGRRHHQRCSANGRAIAAEAAACAPSNGTCMFPASPAGNNKGVCETSPSSAASSPPLVAIPQPADSSPSKEAVRVRQPLLPVVSGTATHFSSTTPLPPPPPPPRAPTTCLTSQPPASYRCVPQREHQAPESKPEVVRPQEKFSPLPRPYFAQARILYNVFLASKYLPDASVPVSSFVQEPFHHTTVISR</sequence>
<protein>
    <submittedName>
        <fullName evidence="2 4">Uncharacterized protein</fullName>
    </submittedName>
</protein>
<evidence type="ECO:0000256" key="1">
    <source>
        <dbReference type="SAM" id="MobiDB-lite"/>
    </source>
</evidence>
<name>A0A183UCZ9_TOXCA</name>
<evidence type="ECO:0000313" key="2">
    <source>
        <dbReference type="EMBL" id="VDM37684.1"/>
    </source>
</evidence>
<evidence type="ECO:0000313" key="3">
    <source>
        <dbReference type="Proteomes" id="UP000050794"/>
    </source>
</evidence>
<dbReference type="WBParaSite" id="TCNE_0000636901-mRNA-1">
    <property type="protein sequence ID" value="TCNE_0000636901-mRNA-1"/>
    <property type="gene ID" value="TCNE_0000636901"/>
</dbReference>
<feature type="region of interest" description="Disordered" evidence="1">
    <location>
        <begin position="203"/>
        <end position="233"/>
    </location>
</feature>
<feature type="compositionally biased region" description="Pro residues" evidence="1">
    <location>
        <begin position="212"/>
        <end position="222"/>
    </location>
</feature>
<reference evidence="4" key="1">
    <citation type="submission" date="2016-06" db="UniProtKB">
        <authorList>
            <consortium name="WormBaseParasite"/>
        </authorList>
    </citation>
    <scope>IDENTIFICATION</scope>
</reference>
<dbReference type="Proteomes" id="UP000050794">
    <property type="component" value="Unassembled WGS sequence"/>
</dbReference>
<dbReference type="EMBL" id="UYWY01019482">
    <property type="protein sequence ID" value="VDM37684.1"/>
    <property type="molecule type" value="Genomic_DNA"/>
</dbReference>
<organism evidence="3 4">
    <name type="scientific">Toxocara canis</name>
    <name type="common">Canine roundworm</name>
    <dbReference type="NCBI Taxonomy" id="6265"/>
    <lineage>
        <taxon>Eukaryota</taxon>
        <taxon>Metazoa</taxon>
        <taxon>Ecdysozoa</taxon>
        <taxon>Nematoda</taxon>
        <taxon>Chromadorea</taxon>
        <taxon>Rhabditida</taxon>
        <taxon>Spirurina</taxon>
        <taxon>Ascaridomorpha</taxon>
        <taxon>Ascaridoidea</taxon>
        <taxon>Toxocaridae</taxon>
        <taxon>Toxocara</taxon>
    </lineage>
</organism>
<evidence type="ECO:0000313" key="4">
    <source>
        <dbReference type="WBParaSite" id="TCNE_0000636901-mRNA-1"/>
    </source>
</evidence>
<gene>
    <name evidence="2" type="ORF">TCNE_LOCUS6369</name>
</gene>
<dbReference type="AlphaFoldDB" id="A0A183UCZ9"/>
<accession>A0A183UCZ9</accession>
<keyword evidence="3" id="KW-1185">Reference proteome</keyword>
<reference evidence="2 3" key="2">
    <citation type="submission" date="2018-11" db="EMBL/GenBank/DDBJ databases">
        <authorList>
            <consortium name="Pathogen Informatics"/>
        </authorList>
    </citation>
    <scope>NUCLEOTIDE SEQUENCE [LARGE SCALE GENOMIC DNA]</scope>
</reference>